<dbReference type="RefSeq" id="WP_070733051.1">
    <property type="nucleotide sequence ID" value="NZ_MDZC01000036.1"/>
</dbReference>
<dbReference type="AlphaFoldDB" id="A0A1G1T9L8"/>
<keyword evidence="2" id="KW-1185">Reference proteome</keyword>
<evidence type="ECO:0000313" key="2">
    <source>
        <dbReference type="Proteomes" id="UP000177791"/>
    </source>
</evidence>
<name>A0A1G1T9L8_9BACT</name>
<protein>
    <submittedName>
        <fullName evidence="1">Uncharacterized protein</fullName>
    </submittedName>
</protein>
<sequence length="75" mass="8164">MKSLLKFTLLAALIIGGKLTKQTASVAPAQTIETKTTPDTSMVFVNQNTVLEPIRINEETNAKKQGSIELLANMF</sequence>
<dbReference type="Proteomes" id="UP000177791">
    <property type="component" value="Unassembled WGS sequence"/>
</dbReference>
<comment type="caution">
    <text evidence="1">The sequence shown here is derived from an EMBL/GenBank/DDBJ whole genome shotgun (WGS) entry which is preliminary data.</text>
</comment>
<reference evidence="1 2" key="1">
    <citation type="submission" date="2016-08" db="EMBL/GenBank/DDBJ databases">
        <title>Hymenobacter coccineus sp. nov., Hymenobacter lapidarius sp. nov. and Hymenobacter glacialis sp. nov., isolated from Antarctic soil.</title>
        <authorList>
            <person name="Sedlacek I."/>
            <person name="Kralova S."/>
            <person name="Kyrova K."/>
            <person name="Maslanova I."/>
            <person name="Stankova E."/>
            <person name="Vrbovska V."/>
            <person name="Nemec M."/>
            <person name="Bartak M."/>
            <person name="Svec P."/>
            <person name="Busse H.-J."/>
            <person name="Pantucek R."/>
        </authorList>
    </citation>
    <scope>NUCLEOTIDE SEQUENCE [LARGE SCALE GENOMIC DNA]</scope>
    <source>
        <strain evidence="1 2">CCM 8648</strain>
    </source>
</reference>
<proteinExistence type="predicted"/>
<evidence type="ECO:0000313" key="1">
    <source>
        <dbReference type="EMBL" id="OGX87567.1"/>
    </source>
</evidence>
<organism evidence="1 2">
    <name type="scientific">Hymenobacter glacialis</name>
    <dbReference type="NCBI Taxonomy" id="1908236"/>
    <lineage>
        <taxon>Bacteria</taxon>
        <taxon>Pseudomonadati</taxon>
        <taxon>Bacteroidota</taxon>
        <taxon>Cytophagia</taxon>
        <taxon>Cytophagales</taxon>
        <taxon>Hymenobacteraceae</taxon>
        <taxon>Hymenobacter</taxon>
    </lineage>
</organism>
<gene>
    <name evidence="1" type="ORF">BEN48_11320</name>
</gene>
<dbReference type="EMBL" id="MDZC01000036">
    <property type="protein sequence ID" value="OGX87567.1"/>
    <property type="molecule type" value="Genomic_DNA"/>
</dbReference>
<dbReference type="OrthoDB" id="887036at2"/>
<accession>A0A1G1T9L8</accession>